<sequence length="1333" mass="147239">MARMNKQITNFADAYPTDVATDAIFESFPLTIAQKRIWSLEQIGNETVFPDQVISLRLSPAVDVKTIAGACRTLVAQHPSLATRFRRLAGGRVEQYCGALNAVPIEIVGEGAALAEADALAAQKAFRDGRFDLLAGPPARVQIILLADGQSLLTIVLHPVISDDREKSILSGSLTRILDGAAAGDTQLTEILAGTREAEWLQTEQAQESLSYWRNTIGLDYAASTFPTRFNSGGLAGVARAQHRFSIEPDLWGKLGRHAQHKGYQVERVLHAAFCAMLARYSGNYALLTGLLVARPQKEHLANRGRAEQVLPLVLSLTSRSSLDDVIAAISSATEEGLARLVPLERITQELVVDEAAAQEAVVKALFEFREPYPVPRHATNLEPLGARADSELSLVVEARLDGAAAGLIDYAQDLYDGALIARVSRHFTLVLEQIVARPKVRIKDIELVGCDELDQLSAPYEDEVVNDDRPVHELISAHSRQTPKKTAIVYGDEEWSHGWLEASTNRLAHRLRQLGVRAEVTVAIFIKRSPEAIVGILATLKAGGAYIPVEPDHPPVRNHHILRDGGVKIVLTHSWLRHRLPEELDTIILELDKIDLDGEPDTPLDIPTHKDQLAYVMYTSGSTGLPKGVAVEHGPLTHHLQNTSRVYGMSSASRELPFLPFSSDGGHERWMNPLMEGGSIILPDQPLWTPEETLTAMRKHGANNASIPTTYLQQLAEWADISDGAPPMRLYSFGGEGLAQPTFDLLSRALKSEWLINGYGPTETIMTPMVWKVRAGTKFQGVYAPLGRAVGLRRIYVLDPDLNPCPIGVTGELYIGGEGIARGYLGKPDTTADRFIPDPFFTEGGRLYRSGDLTRWRDDGTVEFVGRVDHQVKLRGYRIELGEIEAALLQQPGVGEALVVLRDDDAGGDKALVAYVVPKKDETLNVETIRAGLERSLPSYMVPAAVVELEKMPTNPNSKLDRFALPAPQPVKRTIVQPSTVLEEEVLDVWRQILKLEAISVEDNFFAIGGNSLGAIRILSQLRQRRPKTPLTVADIFNNPTVRSFAGVIEQGDQRDLSEVIVLRASGVKPRLYCFPGLLVSTREYVKLVDYLGADQPATGFICHSLSEKKAVGAPVEEIIESYVDYIRTHSQGAPCYFLGWSWGGLLAYEAARALGDEVDVRMMAMVDVCDLGSEFAIGAKPRFRPGERDELHRDVQAWLGRTAMRPEWDRLLSTMDADTYDQFLRFVGDEKDPLPNDGPDISSREHTFWVLIDNALIFRKHRLVPHDVPIYPWAADDSLNRGLNLIDWRRLSPRARAAEIITGTNHLHMIGSPAFHSRLALRLKETEKDIA</sequence>
<organism evidence="6 7">
    <name type="scientific">Rhizobium johnstonii (strain DSM 114642 / LMG 32736 / 3841)</name>
    <name type="common">Rhizobium leguminosarum bv. viciae</name>
    <dbReference type="NCBI Taxonomy" id="216596"/>
    <lineage>
        <taxon>Bacteria</taxon>
        <taxon>Pseudomonadati</taxon>
        <taxon>Pseudomonadota</taxon>
        <taxon>Alphaproteobacteria</taxon>
        <taxon>Hyphomicrobiales</taxon>
        <taxon>Rhizobiaceae</taxon>
        <taxon>Rhizobium/Agrobacterium group</taxon>
        <taxon>Rhizobium</taxon>
        <taxon>Rhizobium johnstonii</taxon>
    </lineage>
</organism>
<feature type="domain" description="Carrier" evidence="5">
    <location>
        <begin position="978"/>
        <end position="1054"/>
    </location>
</feature>
<dbReference type="SUPFAM" id="SSF52777">
    <property type="entry name" value="CoA-dependent acyltransferases"/>
    <property type="match status" value="2"/>
</dbReference>
<dbReference type="InterPro" id="IPR006162">
    <property type="entry name" value="Ppantetheine_attach_site"/>
</dbReference>
<dbReference type="InterPro" id="IPR036736">
    <property type="entry name" value="ACP-like_sf"/>
</dbReference>
<dbReference type="EnsemblBacteria" id="CAK12027">
    <property type="protein sequence ID" value="CAK12027"/>
    <property type="gene ID" value="pRL120315"/>
</dbReference>
<dbReference type="Gene3D" id="3.30.559.30">
    <property type="entry name" value="Nonribosomal peptide synthetase, condensation domain"/>
    <property type="match status" value="1"/>
</dbReference>
<keyword evidence="3" id="KW-0597">Phosphoprotein</keyword>
<dbReference type="Pfam" id="PF00975">
    <property type="entry name" value="Thioesterase"/>
    <property type="match status" value="1"/>
</dbReference>
<gene>
    <name evidence="6" type="primary">vbsS</name>
    <name evidence="6" type="ordered locus">pRL120315</name>
</gene>
<dbReference type="Pfam" id="PF13193">
    <property type="entry name" value="AMP-binding_C"/>
    <property type="match status" value="1"/>
</dbReference>
<dbReference type="EMBL" id="AM236086">
    <property type="protein sequence ID" value="CAK12027.1"/>
    <property type="molecule type" value="Genomic_DNA"/>
</dbReference>
<dbReference type="eggNOG" id="COG3319">
    <property type="taxonomic scope" value="Bacteria"/>
</dbReference>
<evidence type="ECO:0000259" key="5">
    <source>
        <dbReference type="PROSITE" id="PS50075"/>
    </source>
</evidence>
<dbReference type="GO" id="GO:0043041">
    <property type="term" value="P:amino acid activation for nonribosomal peptide biosynthetic process"/>
    <property type="evidence" value="ECO:0007669"/>
    <property type="project" value="TreeGrafter"/>
</dbReference>
<dbReference type="InterPro" id="IPR000873">
    <property type="entry name" value="AMP-dep_synth/lig_dom"/>
</dbReference>
<dbReference type="HOGENOM" id="CLU_000022_2_13_5"/>
<dbReference type="InterPro" id="IPR010071">
    <property type="entry name" value="AA_adenyl_dom"/>
</dbReference>
<protein>
    <submittedName>
        <fullName evidence="6">Non-ribosomal peptide synthetase involved in vicibactin siderophore synthesis</fullName>
    </submittedName>
</protein>
<evidence type="ECO:0000256" key="3">
    <source>
        <dbReference type="ARBA" id="ARBA00022553"/>
    </source>
</evidence>
<dbReference type="Pfam" id="PF00550">
    <property type="entry name" value="PP-binding"/>
    <property type="match status" value="1"/>
</dbReference>
<dbReference type="Gene3D" id="3.40.50.12780">
    <property type="entry name" value="N-terminal domain of ligase-like"/>
    <property type="match status" value="1"/>
</dbReference>
<dbReference type="InterPro" id="IPR023213">
    <property type="entry name" value="CAT-like_dom_sf"/>
</dbReference>
<dbReference type="SUPFAM" id="SSF47336">
    <property type="entry name" value="ACP-like"/>
    <property type="match status" value="1"/>
</dbReference>
<dbReference type="NCBIfam" id="TIGR01733">
    <property type="entry name" value="AA-adenyl-dom"/>
    <property type="match status" value="1"/>
</dbReference>
<dbReference type="InterPro" id="IPR025110">
    <property type="entry name" value="AMP-bd_C"/>
</dbReference>
<evidence type="ECO:0000256" key="4">
    <source>
        <dbReference type="ARBA" id="ARBA00022723"/>
    </source>
</evidence>
<dbReference type="FunFam" id="3.30.300.30:FF:000010">
    <property type="entry name" value="Enterobactin synthetase component F"/>
    <property type="match status" value="1"/>
</dbReference>
<evidence type="ECO:0000313" key="7">
    <source>
        <dbReference type="Proteomes" id="UP000006575"/>
    </source>
</evidence>
<dbReference type="PANTHER" id="PTHR45527:SF1">
    <property type="entry name" value="FATTY ACID SYNTHASE"/>
    <property type="match status" value="1"/>
</dbReference>
<geneLocation type="plasmid" evidence="7">
    <name>pRL12</name>
</geneLocation>
<dbReference type="Gene3D" id="3.40.50.1820">
    <property type="entry name" value="alpha/beta hydrolase"/>
    <property type="match status" value="1"/>
</dbReference>
<dbReference type="ESTHER" id="rhil3-q1m4e5">
    <property type="family name" value="Thioesterase"/>
</dbReference>
<dbReference type="PANTHER" id="PTHR45527">
    <property type="entry name" value="NONRIBOSOMAL PEPTIDE SYNTHETASE"/>
    <property type="match status" value="1"/>
</dbReference>
<dbReference type="PROSITE" id="PS00455">
    <property type="entry name" value="AMP_BINDING"/>
    <property type="match status" value="1"/>
</dbReference>
<comment type="cofactor">
    <cofactor evidence="1">
        <name>pantetheine 4'-phosphate</name>
        <dbReference type="ChEBI" id="CHEBI:47942"/>
    </cofactor>
</comment>
<dbReference type="Gene3D" id="3.30.559.10">
    <property type="entry name" value="Chloramphenicol acetyltransferase-like domain"/>
    <property type="match status" value="1"/>
</dbReference>
<dbReference type="GO" id="GO:0031177">
    <property type="term" value="F:phosphopantetheine binding"/>
    <property type="evidence" value="ECO:0007669"/>
    <property type="project" value="TreeGrafter"/>
</dbReference>
<dbReference type="Gene3D" id="3.30.300.30">
    <property type="match status" value="1"/>
</dbReference>
<dbReference type="InterPro" id="IPR045851">
    <property type="entry name" value="AMP-bd_C_sf"/>
</dbReference>
<dbReference type="KEGG" id="rle:pRL120315"/>
<dbReference type="FunFam" id="2.30.38.10:FF:000001">
    <property type="entry name" value="Non-ribosomal peptide synthetase PvdI"/>
    <property type="match status" value="1"/>
</dbReference>
<dbReference type="SUPFAM" id="SSF53474">
    <property type="entry name" value="alpha/beta-Hydrolases"/>
    <property type="match status" value="1"/>
</dbReference>
<dbReference type="GO" id="GO:0044550">
    <property type="term" value="P:secondary metabolite biosynthetic process"/>
    <property type="evidence" value="ECO:0007669"/>
    <property type="project" value="TreeGrafter"/>
</dbReference>
<dbReference type="eggNOG" id="COG1020">
    <property type="taxonomic scope" value="Bacteria"/>
</dbReference>
<dbReference type="InterPro" id="IPR009081">
    <property type="entry name" value="PP-bd_ACP"/>
</dbReference>
<dbReference type="Proteomes" id="UP000006575">
    <property type="component" value="Plasmid pRL12"/>
</dbReference>
<dbReference type="InterPro" id="IPR020845">
    <property type="entry name" value="AMP-binding_CS"/>
</dbReference>
<accession>Q1M4E5</accession>
<dbReference type="PROSITE" id="PS50075">
    <property type="entry name" value="CARRIER"/>
    <property type="match status" value="1"/>
</dbReference>
<keyword evidence="2" id="KW-0596">Phosphopantetheine</keyword>
<dbReference type="CDD" id="cd17649">
    <property type="entry name" value="A_NRPS_PvdJ-like"/>
    <property type="match status" value="1"/>
</dbReference>
<evidence type="ECO:0000256" key="1">
    <source>
        <dbReference type="ARBA" id="ARBA00001957"/>
    </source>
</evidence>
<evidence type="ECO:0000313" key="6">
    <source>
        <dbReference type="EMBL" id="CAK12027.1"/>
    </source>
</evidence>
<proteinExistence type="predicted"/>
<dbReference type="GO" id="GO:0005737">
    <property type="term" value="C:cytoplasm"/>
    <property type="evidence" value="ECO:0007669"/>
    <property type="project" value="TreeGrafter"/>
</dbReference>
<keyword evidence="7" id="KW-1185">Reference proteome</keyword>
<keyword evidence="4" id="KW-0479">Metal-binding</keyword>
<dbReference type="GO" id="GO:0003824">
    <property type="term" value="F:catalytic activity"/>
    <property type="evidence" value="ECO:0007669"/>
    <property type="project" value="InterPro"/>
</dbReference>
<dbReference type="PROSITE" id="PS00012">
    <property type="entry name" value="PHOSPHOPANTETHEINE"/>
    <property type="match status" value="1"/>
</dbReference>
<dbReference type="FunFam" id="3.40.50.980:FF:000001">
    <property type="entry name" value="Non-ribosomal peptide synthetase"/>
    <property type="match status" value="1"/>
</dbReference>
<dbReference type="Gene3D" id="1.10.1200.10">
    <property type="entry name" value="ACP-like"/>
    <property type="match status" value="1"/>
</dbReference>
<name>Q1M4E5_RHIJ3</name>
<reference evidence="6 7" key="1">
    <citation type="journal article" date="2006" name="Genome Biol.">
        <title>The genome of Rhizobium leguminosarum has recognizable core and accessory components.</title>
        <authorList>
            <person name="Young J.W."/>
            <person name="Crossman L.C."/>
            <person name="Johnston A.W.B."/>
            <person name="Thomson N.R."/>
            <person name="Ghazoui Z.F."/>
            <person name="Hull K.H."/>
            <person name="Wexler M."/>
            <person name="Curson A.R.J."/>
            <person name="Todd J.D."/>
            <person name="Poole P.S."/>
            <person name="Mauchline T.H."/>
            <person name="East A.K."/>
            <person name="Quail M.A."/>
            <person name="Churcher C."/>
            <person name="Arrowsmith C."/>
            <person name="Cherevach A."/>
            <person name="Chillingworth T."/>
            <person name="Clarke K."/>
            <person name="Cronin A."/>
            <person name="Davis P."/>
            <person name="Fraser A."/>
            <person name="Hance Z."/>
            <person name="Hauser H."/>
            <person name="Jagels K."/>
            <person name="Moule S."/>
            <person name="Mungall K."/>
            <person name="Norbertczak H."/>
            <person name="Rabbinowitsch E."/>
            <person name="Sanders M."/>
            <person name="Simmonds M."/>
            <person name="Whitehead S."/>
            <person name="Parkhill J."/>
        </authorList>
    </citation>
    <scope>NUCLEOTIDE SEQUENCE [LARGE SCALE GENOMIC DNA]</scope>
    <source>
        <strain evidence="7">DSM 114642 / LMG 32736 / 3841</strain>
    </source>
</reference>
<dbReference type="Pfam" id="PF00501">
    <property type="entry name" value="AMP-binding"/>
    <property type="match status" value="1"/>
</dbReference>
<dbReference type="InterPro" id="IPR001242">
    <property type="entry name" value="Condensation_dom"/>
</dbReference>
<dbReference type="InterPro" id="IPR042099">
    <property type="entry name" value="ANL_N_sf"/>
</dbReference>
<dbReference type="InterPro" id="IPR029058">
    <property type="entry name" value="AB_hydrolase_fold"/>
</dbReference>
<dbReference type="SUPFAM" id="SSF56801">
    <property type="entry name" value="Acetyl-CoA synthetase-like"/>
    <property type="match status" value="1"/>
</dbReference>
<dbReference type="GO" id="GO:0046872">
    <property type="term" value="F:metal ion binding"/>
    <property type="evidence" value="ECO:0007669"/>
    <property type="project" value="UniProtKB-KW"/>
</dbReference>
<dbReference type="Pfam" id="PF00668">
    <property type="entry name" value="Condensation"/>
    <property type="match status" value="1"/>
</dbReference>
<evidence type="ECO:0000256" key="2">
    <source>
        <dbReference type="ARBA" id="ARBA00022450"/>
    </source>
</evidence>
<dbReference type="InterPro" id="IPR001031">
    <property type="entry name" value="Thioesterase"/>
</dbReference>